<sequence length="316" mass="36531">MADGTRLKELQEFQRKTELVLMDEKAKRQTSEDQLHTRPDQINEAHEGLQATVMNIEHSMGAMQQQLKKRGSSSRITALHPPSEENPTQYNAIHRMEFPLYNGEEAKIWIRRCNRYFQIISIPEEQKVPLASVYMQVLEAHMLIFNKNLDEAFFMMKFISGLKEEIKGEENPQPRRFLIEAEVRARKEKNLCYKCDEPYTPGHRCKYRQVHMLMTEEEAKAYEDGEEQIEESPEDEDATVSFRAMGGNNSNKTLRINGKVNGKDIHILIDSGSTHCFIDEKVVQVLGCKLEQTTSMAVRIADGGRVMSKFFYPTFC</sequence>
<evidence type="ECO:0000313" key="1">
    <source>
        <dbReference type="EMBL" id="KAL0332798.1"/>
    </source>
</evidence>
<reference evidence="1" key="2">
    <citation type="journal article" date="2024" name="Plant">
        <title>Genomic evolution and insights into agronomic trait innovations of Sesamum species.</title>
        <authorList>
            <person name="Miao H."/>
            <person name="Wang L."/>
            <person name="Qu L."/>
            <person name="Liu H."/>
            <person name="Sun Y."/>
            <person name="Le M."/>
            <person name="Wang Q."/>
            <person name="Wei S."/>
            <person name="Zheng Y."/>
            <person name="Lin W."/>
            <person name="Duan Y."/>
            <person name="Cao H."/>
            <person name="Xiong S."/>
            <person name="Wang X."/>
            <person name="Wei L."/>
            <person name="Li C."/>
            <person name="Ma Q."/>
            <person name="Ju M."/>
            <person name="Zhao R."/>
            <person name="Li G."/>
            <person name="Mu C."/>
            <person name="Tian Q."/>
            <person name="Mei H."/>
            <person name="Zhang T."/>
            <person name="Gao T."/>
            <person name="Zhang H."/>
        </authorList>
    </citation>
    <scope>NUCLEOTIDE SEQUENCE</scope>
    <source>
        <strain evidence="1">KEN8</strain>
    </source>
</reference>
<dbReference type="InterPro" id="IPR021109">
    <property type="entry name" value="Peptidase_aspartic_dom_sf"/>
</dbReference>
<dbReference type="Pfam" id="PF13650">
    <property type="entry name" value="Asp_protease_2"/>
    <property type="match status" value="1"/>
</dbReference>
<protein>
    <recommendedName>
        <fullName evidence="2">Retrotransposon gag protein</fullName>
    </recommendedName>
</protein>
<dbReference type="AlphaFoldDB" id="A0AAW2MQG3"/>
<proteinExistence type="predicted"/>
<organism evidence="1">
    <name type="scientific">Sesamum calycinum</name>
    <dbReference type="NCBI Taxonomy" id="2727403"/>
    <lineage>
        <taxon>Eukaryota</taxon>
        <taxon>Viridiplantae</taxon>
        <taxon>Streptophyta</taxon>
        <taxon>Embryophyta</taxon>
        <taxon>Tracheophyta</taxon>
        <taxon>Spermatophyta</taxon>
        <taxon>Magnoliopsida</taxon>
        <taxon>eudicotyledons</taxon>
        <taxon>Gunneridae</taxon>
        <taxon>Pentapetalae</taxon>
        <taxon>asterids</taxon>
        <taxon>lamiids</taxon>
        <taxon>Lamiales</taxon>
        <taxon>Pedaliaceae</taxon>
        <taxon>Sesamum</taxon>
    </lineage>
</organism>
<dbReference type="Gene3D" id="2.40.70.10">
    <property type="entry name" value="Acid Proteases"/>
    <property type="match status" value="1"/>
</dbReference>
<dbReference type="EMBL" id="JACGWM010000013">
    <property type="protein sequence ID" value="KAL0332798.1"/>
    <property type="molecule type" value="Genomic_DNA"/>
</dbReference>
<dbReference type="SUPFAM" id="SSF50630">
    <property type="entry name" value="Acid proteases"/>
    <property type="match status" value="1"/>
</dbReference>
<comment type="caution">
    <text evidence="1">The sequence shown here is derived from an EMBL/GenBank/DDBJ whole genome shotgun (WGS) entry which is preliminary data.</text>
</comment>
<dbReference type="CDD" id="cd00303">
    <property type="entry name" value="retropepsin_like"/>
    <property type="match status" value="1"/>
</dbReference>
<accession>A0AAW2MQG3</accession>
<name>A0AAW2MQG3_9LAMI</name>
<gene>
    <name evidence="1" type="ORF">Scaly_2181300</name>
</gene>
<evidence type="ECO:0008006" key="2">
    <source>
        <dbReference type="Google" id="ProtNLM"/>
    </source>
</evidence>
<reference evidence="1" key="1">
    <citation type="submission" date="2020-06" db="EMBL/GenBank/DDBJ databases">
        <authorList>
            <person name="Li T."/>
            <person name="Hu X."/>
            <person name="Zhang T."/>
            <person name="Song X."/>
            <person name="Zhang H."/>
            <person name="Dai N."/>
            <person name="Sheng W."/>
            <person name="Hou X."/>
            <person name="Wei L."/>
        </authorList>
    </citation>
    <scope>NUCLEOTIDE SEQUENCE</scope>
    <source>
        <strain evidence="1">KEN8</strain>
        <tissue evidence="1">Leaf</tissue>
    </source>
</reference>